<proteinExistence type="predicted"/>
<dbReference type="GO" id="GO:0005975">
    <property type="term" value="P:carbohydrate metabolic process"/>
    <property type="evidence" value="ECO:0007669"/>
    <property type="project" value="InterPro"/>
</dbReference>
<dbReference type="AlphaFoldDB" id="A0A517SHS2"/>
<dbReference type="InterPro" id="IPR008928">
    <property type="entry name" value="6-hairpin_glycosidase_sf"/>
</dbReference>
<evidence type="ECO:0000259" key="1">
    <source>
        <dbReference type="Pfam" id="PF03190"/>
    </source>
</evidence>
<dbReference type="SUPFAM" id="SSF52833">
    <property type="entry name" value="Thioredoxin-like"/>
    <property type="match status" value="1"/>
</dbReference>
<dbReference type="InParanoid" id="A0A517SHS2"/>
<dbReference type="CDD" id="cd02955">
    <property type="entry name" value="SSP411"/>
    <property type="match status" value="1"/>
</dbReference>
<evidence type="ECO:0000313" key="3">
    <source>
        <dbReference type="Proteomes" id="UP000315700"/>
    </source>
</evidence>
<dbReference type="Gene3D" id="3.40.30.10">
    <property type="entry name" value="Glutaredoxin"/>
    <property type="match status" value="1"/>
</dbReference>
<reference evidence="2 3" key="1">
    <citation type="submission" date="2019-02" db="EMBL/GenBank/DDBJ databases">
        <title>Deep-cultivation of Planctomycetes and their phenomic and genomic characterization uncovers novel biology.</title>
        <authorList>
            <person name="Wiegand S."/>
            <person name="Jogler M."/>
            <person name="Boedeker C."/>
            <person name="Pinto D."/>
            <person name="Vollmers J."/>
            <person name="Rivas-Marin E."/>
            <person name="Kohn T."/>
            <person name="Peeters S.H."/>
            <person name="Heuer A."/>
            <person name="Rast P."/>
            <person name="Oberbeckmann S."/>
            <person name="Bunk B."/>
            <person name="Jeske O."/>
            <person name="Meyerdierks A."/>
            <person name="Storesund J.E."/>
            <person name="Kallscheuer N."/>
            <person name="Luecker S."/>
            <person name="Lage O.M."/>
            <person name="Pohl T."/>
            <person name="Merkel B.J."/>
            <person name="Hornburger P."/>
            <person name="Mueller R.-W."/>
            <person name="Bruemmer F."/>
            <person name="Labrenz M."/>
            <person name="Spormann A.M."/>
            <person name="Op den Camp H."/>
            <person name="Overmann J."/>
            <person name="Amann R."/>
            <person name="Jetten M.S.M."/>
            <person name="Mascher T."/>
            <person name="Medema M.H."/>
            <person name="Devos D.P."/>
            <person name="Kaster A.-K."/>
            <person name="Ovreas L."/>
            <person name="Rohde M."/>
            <person name="Galperin M.Y."/>
            <person name="Jogler C."/>
        </authorList>
    </citation>
    <scope>NUCLEOTIDE SEQUENCE [LARGE SCALE GENOMIC DNA]</scope>
    <source>
        <strain evidence="2 3">Pan44</strain>
    </source>
</reference>
<dbReference type="OrthoDB" id="9762614at2"/>
<dbReference type="InterPro" id="IPR024705">
    <property type="entry name" value="Ssp411"/>
</dbReference>
<gene>
    <name evidence="2" type="ORF">Pan44_37150</name>
</gene>
<dbReference type="Gene3D" id="1.50.10.10">
    <property type="match status" value="1"/>
</dbReference>
<protein>
    <recommendedName>
        <fullName evidence="1">Spermatogenesis-associated protein 20-like TRX domain-containing protein</fullName>
    </recommendedName>
</protein>
<dbReference type="EMBL" id="CP036271">
    <property type="protein sequence ID" value="QDT55669.1"/>
    <property type="molecule type" value="Genomic_DNA"/>
</dbReference>
<dbReference type="PIRSF" id="PIRSF006402">
    <property type="entry name" value="UCP006402_thioredoxin"/>
    <property type="match status" value="1"/>
</dbReference>
<evidence type="ECO:0000313" key="2">
    <source>
        <dbReference type="EMBL" id="QDT55669.1"/>
    </source>
</evidence>
<dbReference type="Pfam" id="PF03190">
    <property type="entry name" value="Thioredox_DsbH"/>
    <property type="match status" value="1"/>
</dbReference>
<name>A0A517SHS2_9PLAN</name>
<dbReference type="InterPro" id="IPR004879">
    <property type="entry name" value="Ssp411-like_TRX"/>
</dbReference>
<dbReference type="KEGG" id="ccos:Pan44_37150"/>
<dbReference type="InterPro" id="IPR012341">
    <property type="entry name" value="6hp_glycosidase-like_sf"/>
</dbReference>
<keyword evidence="3" id="KW-1185">Reference proteome</keyword>
<dbReference type="RefSeq" id="WP_145031743.1">
    <property type="nucleotide sequence ID" value="NZ_CP036271.1"/>
</dbReference>
<accession>A0A517SHS2</accession>
<dbReference type="SUPFAM" id="SSF48208">
    <property type="entry name" value="Six-hairpin glycosidases"/>
    <property type="match status" value="1"/>
</dbReference>
<dbReference type="InterPro" id="IPR036249">
    <property type="entry name" value="Thioredoxin-like_sf"/>
</dbReference>
<dbReference type="PANTHER" id="PTHR42899:SF1">
    <property type="entry name" value="SPERMATOGENESIS-ASSOCIATED PROTEIN 20"/>
    <property type="match status" value="1"/>
</dbReference>
<dbReference type="Proteomes" id="UP000315700">
    <property type="component" value="Chromosome"/>
</dbReference>
<sequence>MSTPSNAGRQANRLAGETSPYLLQHAYNPVDWYPWSDEAFERANAEDKPVFLSVGYSACHWCHVMERESFESDEIAAILNERFISIKVDREERPDIDQIYMAAVQALTQRGGWPMSVFLTPRREPFFGGTYWPPDSRMGMRGFREILQLIDEAWRTRREDVSRSAASLTQAVDQMASAGFDETQLSVETLKNAVQSILSVFDVRYGGFGQAPKFPHPMDLRLLIRCGQRFASPAALDAARFTLDRMAAGGIYDHLGGGFHRYSTDARWLVPHFEKMLYDNALLVPAYLDLWLAERRPQDVTVVRETLDYILREMTAPEGAFYSTQDADSEGEEGKFFVWTINEVESLLGPDEAQVFAAAYDLTPGGNWEGHTILNRPRPIGDVAKATDLDISVLEKRLADDRRRLFETRSRRIAPGRDDKVLTSWNGLMISAMAQAGKLLAEPCYVNAAVRAAEFLVTTVRDADGRLLHTFKDGRARFAAYLDDYACLIDGLIDLHQATQDARWLEEAIRLAGIMLRDFPDDDEGGFYYTASHHERLITRVKDSQDNATPSGNGVAATALFRLAAVTGDTRFEEAAARTLQALSGLMSRHPRTAAQSLLALEFALGPQPIVVILPGDNSEEADRMQAAVAEAPHPSPMVLVVDETDRLQGPLKAALEGKQAIKRRTTSYLCERGTCFEPLMDAAALRVFVDARRHAGRTPNA</sequence>
<dbReference type="PANTHER" id="PTHR42899">
    <property type="entry name" value="SPERMATOGENESIS-ASSOCIATED PROTEIN 20"/>
    <property type="match status" value="1"/>
</dbReference>
<organism evidence="2 3">
    <name type="scientific">Caulifigura coniformis</name>
    <dbReference type="NCBI Taxonomy" id="2527983"/>
    <lineage>
        <taxon>Bacteria</taxon>
        <taxon>Pseudomonadati</taxon>
        <taxon>Planctomycetota</taxon>
        <taxon>Planctomycetia</taxon>
        <taxon>Planctomycetales</taxon>
        <taxon>Planctomycetaceae</taxon>
        <taxon>Caulifigura</taxon>
    </lineage>
</organism>
<feature type="domain" description="Spermatogenesis-associated protein 20-like TRX" evidence="1">
    <location>
        <begin position="12"/>
        <end position="172"/>
    </location>
</feature>